<dbReference type="RefSeq" id="WP_390298378.1">
    <property type="nucleotide sequence ID" value="NZ_JBHULI010000003.1"/>
</dbReference>
<feature type="transmembrane region" description="Helical" evidence="2">
    <location>
        <begin position="20"/>
        <end position="39"/>
    </location>
</feature>
<dbReference type="EMBL" id="JBHULI010000003">
    <property type="protein sequence ID" value="MFD2531399.1"/>
    <property type="molecule type" value="Genomic_DNA"/>
</dbReference>
<evidence type="ECO:0000256" key="2">
    <source>
        <dbReference type="SAM" id="Phobius"/>
    </source>
</evidence>
<keyword evidence="2" id="KW-0812">Transmembrane</keyword>
<keyword evidence="1" id="KW-0175">Coiled coil</keyword>
<keyword evidence="2" id="KW-0472">Membrane</keyword>
<dbReference type="Proteomes" id="UP001597460">
    <property type="component" value="Unassembled WGS sequence"/>
</dbReference>
<evidence type="ECO:0008006" key="5">
    <source>
        <dbReference type="Google" id="ProtNLM"/>
    </source>
</evidence>
<feature type="coiled-coil region" evidence="1">
    <location>
        <begin position="87"/>
        <end position="117"/>
    </location>
</feature>
<keyword evidence="4" id="KW-1185">Reference proteome</keyword>
<evidence type="ECO:0000313" key="3">
    <source>
        <dbReference type="EMBL" id="MFD2531399.1"/>
    </source>
</evidence>
<feature type="transmembrane region" description="Helical" evidence="2">
    <location>
        <begin position="51"/>
        <end position="68"/>
    </location>
</feature>
<protein>
    <recommendedName>
        <fullName evidence="5">DUF3899 domain-containing protein</fullName>
    </recommendedName>
</protein>
<comment type="caution">
    <text evidence="3">The sequence shown here is derived from an EMBL/GenBank/DDBJ whole genome shotgun (WGS) entry which is preliminary data.</text>
</comment>
<name>A0ABW5JH69_9BACT</name>
<gene>
    <name evidence="3" type="ORF">ACFSVN_02950</name>
</gene>
<proteinExistence type="predicted"/>
<evidence type="ECO:0000256" key="1">
    <source>
        <dbReference type="SAM" id="Coils"/>
    </source>
</evidence>
<accession>A0ABW5JH69</accession>
<evidence type="ECO:0000313" key="4">
    <source>
        <dbReference type="Proteomes" id="UP001597460"/>
    </source>
</evidence>
<sequence length="154" mass="17313">MAVKGSDILHEGIQNWKLRLVLSALLYIMGLAGLISMVLGEFVELTVMDKTIVSIAVFMVGTPAYLIASNLGKVDQYTIAGFLNESLQEVQGDAEVLVKKEEELDEEEKTRREQLEEFFTENPLDNYLPDKPVKQAYFLFLLSLAGSFSIWYIG</sequence>
<organism evidence="3 4">
    <name type="scientific">Gracilimonas halophila</name>
    <dbReference type="NCBI Taxonomy" id="1834464"/>
    <lineage>
        <taxon>Bacteria</taxon>
        <taxon>Pseudomonadati</taxon>
        <taxon>Balneolota</taxon>
        <taxon>Balneolia</taxon>
        <taxon>Balneolales</taxon>
        <taxon>Balneolaceae</taxon>
        <taxon>Gracilimonas</taxon>
    </lineage>
</organism>
<keyword evidence="2" id="KW-1133">Transmembrane helix</keyword>
<reference evidence="4" key="1">
    <citation type="journal article" date="2019" name="Int. J. Syst. Evol. Microbiol.">
        <title>The Global Catalogue of Microorganisms (GCM) 10K type strain sequencing project: providing services to taxonomists for standard genome sequencing and annotation.</title>
        <authorList>
            <consortium name="The Broad Institute Genomics Platform"/>
            <consortium name="The Broad Institute Genome Sequencing Center for Infectious Disease"/>
            <person name="Wu L."/>
            <person name="Ma J."/>
        </authorList>
    </citation>
    <scope>NUCLEOTIDE SEQUENCE [LARGE SCALE GENOMIC DNA]</scope>
    <source>
        <strain evidence="4">KCTC 52042</strain>
    </source>
</reference>
<feature type="transmembrane region" description="Helical" evidence="2">
    <location>
        <begin position="136"/>
        <end position="153"/>
    </location>
</feature>